<keyword evidence="3 6" id="KW-0479">Metal-binding</keyword>
<evidence type="ECO:0000313" key="9">
    <source>
        <dbReference type="EMBL" id="RUL88778.1"/>
    </source>
</evidence>
<dbReference type="PANTHER" id="PTHR37823:SF1">
    <property type="entry name" value="CYTOCHROME C-553-LIKE"/>
    <property type="match status" value="1"/>
</dbReference>
<dbReference type="RefSeq" id="WP_126724266.1">
    <property type="nucleotide sequence ID" value="NZ_RYZH01000007.1"/>
</dbReference>
<feature type="domain" description="Cytochrome c" evidence="8">
    <location>
        <begin position="139"/>
        <end position="215"/>
    </location>
</feature>
<evidence type="ECO:0000313" key="10">
    <source>
        <dbReference type="Proteomes" id="UP000280296"/>
    </source>
</evidence>
<keyword evidence="7" id="KW-0732">Signal</keyword>
<keyword evidence="4" id="KW-0249">Electron transport</keyword>
<dbReference type="EMBL" id="RYZH01000007">
    <property type="protein sequence ID" value="RUL88778.1"/>
    <property type="molecule type" value="Genomic_DNA"/>
</dbReference>
<evidence type="ECO:0000256" key="3">
    <source>
        <dbReference type="ARBA" id="ARBA00022723"/>
    </source>
</evidence>
<evidence type="ECO:0000256" key="5">
    <source>
        <dbReference type="ARBA" id="ARBA00023004"/>
    </source>
</evidence>
<dbReference type="InterPro" id="IPR036909">
    <property type="entry name" value="Cyt_c-like_dom_sf"/>
</dbReference>
<organism evidence="9 10">
    <name type="scientific">Tautonia sociabilis</name>
    <dbReference type="NCBI Taxonomy" id="2080755"/>
    <lineage>
        <taxon>Bacteria</taxon>
        <taxon>Pseudomonadati</taxon>
        <taxon>Planctomycetota</taxon>
        <taxon>Planctomycetia</taxon>
        <taxon>Isosphaerales</taxon>
        <taxon>Isosphaeraceae</taxon>
        <taxon>Tautonia</taxon>
    </lineage>
</organism>
<evidence type="ECO:0000256" key="6">
    <source>
        <dbReference type="PROSITE-ProRule" id="PRU00433"/>
    </source>
</evidence>
<dbReference type="Proteomes" id="UP000280296">
    <property type="component" value="Unassembled WGS sequence"/>
</dbReference>
<evidence type="ECO:0000256" key="2">
    <source>
        <dbReference type="ARBA" id="ARBA00022617"/>
    </source>
</evidence>
<dbReference type="GO" id="GO:0020037">
    <property type="term" value="F:heme binding"/>
    <property type="evidence" value="ECO:0007669"/>
    <property type="project" value="InterPro"/>
</dbReference>
<feature type="chain" id="PRO_5019537601" evidence="7">
    <location>
        <begin position="24"/>
        <end position="218"/>
    </location>
</feature>
<sequence>MASNRIARIGVTLAAVAMLPLMAPGKTIASGTRQDDPEAEERTFTLELGRKTFEANCLMCHSSDMVTAQRLTPEQWAAEVEKMIGWGSPVPPEEKERLVNYLIASFPSDGEAPTLPRLTLEDARAPTRPEPAPDALPSGDPDRGAALVAEHCATCHGADGRGGDLGQNLIARPVLFQPATYADILHEGRRRMPGFQFVLSPQEMADTLAWLRSRSVPE</sequence>
<feature type="signal peptide" evidence="7">
    <location>
        <begin position="1"/>
        <end position="23"/>
    </location>
</feature>
<name>A0A432MNX7_9BACT</name>
<dbReference type="Gene3D" id="1.10.760.10">
    <property type="entry name" value="Cytochrome c-like domain"/>
    <property type="match status" value="2"/>
</dbReference>
<evidence type="ECO:0000259" key="8">
    <source>
        <dbReference type="PROSITE" id="PS51007"/>
    </source>
</evidence>
<evidence type="ECO:0000256" key="4">
    <source>
        <dbReference type="ARBA" id="ARBA00022982"/>
    </source>
</evidence>
<comment type="caution">
    <text evidence="9">The sequence shown here is derived from an EMBL/GenBank/DDBJ whole genome shotgun (WGS) entry which is preliminary data.</text>
</comment>
<protein>
    <submittedName>
        <fullName evidence="9">Cytochrome c</fullName>
    </submittedName>
</protein>
<dbReference type="AlphaFoldDB" id="A0A432MNX7"/>
<proteinExistence type="predicted"/>
<gene>
    <name evidence="9" type="ORF">TsocGM_05325</name>
</gene>
<dbReference type="InterPro" id="IPR051811">
    <property type="entry name" value="Cytochrome_c550/c551-like"/>
</dbReference>
<dbReference type="GO" id="GO:0046872">
    <property type="term" value="F:metal ion binding"/>
    <property type="evidence" value="ECO:0007669"/>
    <property type="project" value="UniProtKB-KW"/>
</dbReference>
<evidence type="ECO:0000256" key="7">
    <source>
        <dbReference type="SAM" id="SignalP"/>
    </source>
</evidence>
<dbReference type="GO" id="GO:0009055">
    <property type="term" value="F:electron transfer activity"/>
    <property type="evidence" value="ECO:0007669"/>
    <property type="project" value="InterPro"/>
</dbReference>
<keyword evidence="2 6" id="KW-0349">Heme</keyword>
<keyword evidence="10" id="KW-1185">Reference proteome</keyword>
<dbReference type="OrthoDB" id="9789237at2"/>
<evidence type="ECO:0000256" key="1">
    <source>
        <dbReference type="ARBA" id="ARBA00022448"/>
    </source>
</evidence>
<keyword evidence="1" id="KW-0813">Transport</keyword>
<keyword evidence="5 6" id="KW-0408">Iron</keyword>
<reference evidence="9 10" key="2">
    <citation type="submission" date="2019-01" db="EMBL/GenBank/DDBJ databases">
        <title>Tautonia sociabilis, a novel thermotolerant planctomycete of Isosphaeraceae family, isolated from a 4000 m deep subterranean habitat.</title>
        <authorList>
            <person name="Kovaleva O.L."/>
            <person name="Elcheninov A.G."/>
            <person name="Van Heerden E."/>
            <person name="Toshchakov S.V."/>
            <person name="Novikov A."/>
            <person name="Bonch-Osmolovskaya E.A."/>
            <person name="Kublanov I.V."/>
        </authorList>
    </citation>
    <scope>NUCLEOTIDE SEQUENCE [LARGE SCALE GENOMIC DNA]</scope>
    <source>
        <strain evidence="9 10">GM2012</strain>
    </source>
</reference>
<accession>A0A432MNX7</accession>
<dbReference type="PANTHER" id="PTHR37823">
    <property type="entry name" value="CYTOCHROME C-553-LIKE"/>
    <property type="match status" value="1"/>
</dbReference>
<reference evidence="9 10" key="1">
    <citation type="submission" date="2018-12" db="EMBL/GenBank/DDBJ databases">
        <authorList>
            <person name="Toschakov S.V."/>
        </authorList>
    </citation>
    <scope>NUCLEOTIDE SEQUENCE [LARGE SCALE GENOMIC DNA]</scope>
    <source>
        <strain evidence="9 10">GM2012</strain>
    </source>
</reference>
<dbReference type="PROSITE" id="PS51007">
    <property type="entry name" value="CYTC"/>
    <property type="match status" value="1"/>
</dbReference>
<dbReference type="InterPro" id="IPR009056">
    <property type="entry name" value="Cyt_c-like_dom"/>
</dbReference>
<dbReference type="Pfam" id="PF13442">
    <property type="entry name" value="Cytochrome_CBB3"/>
    <property type="match status" value="2"/>
</dbReference>
<dbReference type="SUPFAM" id="SSF46626">
    <property type="entry name" value="Cytochrome c"/>
    <property type="match status" value="2"/>
</dbReference>